<accession>A0ABW1VG50</accession>
<dbReference type="RefSeq" id="WP_386732514.1">
    <property type="nucleotide sequence ID" value="NZ_JBHSTP010000003.1"/>
</dbReference>
<evidence type="ECO:0000256" key="1">
    <source>
        <dbReference type="ARBA" id="ARBA00006056"/>
    </source>
</evidence>
<dbReference type="SUPFAM" id="SSF89733">
    <property type="entry name" value="L-sulfolactate dehydrogenase-like"/>
    <property type="match status" value="1"/>
</dbReference>
<keyword evidence="2" id="KW-0560">Oxidoreductase</keyword>
<dbReference type="Gene3D" id="3.30.1370.60">
    <property type="entry name" value="Hypothetical oxidoreductase yiak, domain 2"/>
    <property type="match status" value="1"/>
</dbReference>
<keyword evidence="4" id="KW-1185">Reference proteome</keyword>
<evidence type="ECO:0000313" key="4">
    <source>
        <dbReference type="Proteomes" id="UP001596306"/>
    </source>
</evidence>
<dbReference type="EMBL" id="JBHSTP010000003">
    <property type="protein sequence ID" value="MFC6357088.1"/>
    <property type="molecule type" value="Genomic_DNA"/>
</dbReference>
<protein>
    <submittedName>
        <fullName evidence="3">Ldh family oxidoreductase</fullName>
    </submittedName>
</protein>
<organism evidence="3 4">
    <name type="scientific">Luethyella okanaganae</name>
    <dbReference type="NCBI Taxonomy" id="69372"/>
    <lineage>
        <taxon>Bacteria</taxon>
        <taxon>Bacillati</taxon>
        <taxon>Actinomycetota</taxon>
        <taxon>Actinomycetes</taxon>
        <taxon>Micrococcales</taxon>
        <taxon>Microbacteriaceae</taxon>
        <taxon>Luethyella</taxon>
    </lineage>
</organism>
<gene>
    <name evidence="3" type="ORF">ACFQB0_13335</name>
</gene>
<dbReference type="InterPro" id="IPR003767">
    <property type="entry name" value="Malate/L-lactate_DH-like"/>
</dbReference>
<dbReference type="InterPro" id="IPR036111">
    <property type="entry name" value="Mal/L-sulfo/L-lacto_DH-like_sf"/>
</dbReference>
<name>A0ABW1VG50_9MICO</name>
<dbReference type="InterPro" id="IPR043143">
    <property type="entry name" value="Mal/L-sulf/L-lact_DH-like_NADP"/>
</dbReference>
<evidence type="ECO:0000313" key="3">
    <source>
        <dbReference type="EMBL" id="MFC6357088.1"/>
    </source>
</evidence>
<dbReference type="PANTHER" id="PTHR11091">
    <property type="entry name" value="OXIDOREDUCTASE-RELATED"/>
    <property type="match status" value="1"/>
</dbReference>
<reference evidence="4" key="1">
    <citation type="journal article" date="2019" name="Int. J. Syst. Evol. Microbiol.">
        <title>The Global Catalogue of Microorganisms (GCM) 10K type strain sequencing project: providing services to taxonomists for standard genome sequencing and annotation.</title>
        <authorList>
            <consortium name="The Broad Institute Genomics Platform"/>
            <consortium name="The Broad Institute Genome Sequencing Center for Infectious Disease"/>
            <person name="Wu L."/>
            <person name="Ma J."/>
        </authorList>
    </citation>
    <scope>NUCLEOTIDE SEQUENCE [LARGE SCALE GENOMIC DNA]</scope>
    <source>
        <strain evidence="4">CCUG 43304</strain>
    </source>
</reference>
<dbReference type="Pfam" id="PF02615">
    <property type="entry name" value="Ldh_2"/>
    <property type="match status" value="1"/>
</dbReference>
<dbReference type="Gene3D" id="1.10.1530.10">
    <property type="match status" value="1"/>
</dbReference>
<proteinExistence type="inferred from homology"/>
<comment type="similarity">
    <text evidence="1">Belongs to the LDH2/MDH2 oxidoreductase family.</text>
</comment>
<comment type="caution">
    <text evidence="3">The sequence shown here is derived from an EMBL/GenBank/DDBJ whole genome shotgun (WGS) entry which is preliminary data.</text>
</comment>
<sequence length="357" mass="36457">MPRSSVVRVDAVTLVERSAAALRGLGAPDASARLQAEHLVEAELRGHPSHGLRRLFVLAARVDAGLIDPAAQPSFEWTAPSALVVDGNRGFGPVTAYLTIDMLLHRVRQTGIVAAAMRRTHHLGMLSPYLERMAGSGCIGLVLSSTEGLVHPWGGAGALLGTNPLGIGVPAAGSPLTLDMSTGAVSAGKILDYAARGMTLPEGWAVDAEGRSTTDAARAVSGAISPFGGAKGYALGLSLGAVVGVLTGTALGADVRGTLDAEFETTKGDVIVAIDVAVFGGSAGSPLLADYFAQLRGSGIDGRAVTVPGDRARASRELALADGVDVSADVWDRVSELLASQAVDTPGTDMRREGITP</sequence>
<dbReference type="Proteomes" id="UP001596306">
    <property type="component" value="Unassembled WGS sequence"/>
</dbReference>
<dbReference type="InterPro" id="IPR043144">
    <property type="entry name" value="Mal/L-sulf/L-lact_DH-like_ah"/>
</dbReference>
<dbReference type="PANTHER" id="PTHR11091:SF0">
    <property type="entry name" value="MALATE DEHYDROGENASE"/>
    <property type="match status" value="1"/>
</dbReference>
<evidence type="ECO:0000256" key="2">
    <source>
        <dbReference type="ARBA" id="ARBA00023002"/>
    </source>
</evidence>